<dbReference type="HOGENOM" id="CLU_002639_8_3_1"/>
<protein>
    <recommendedName>
        <fullName evidence="1">Heterokaryon incompatibility domain-containing protein</fullName>
    </recommendedName>
</protein>
<accession>A0A067SZR1</accession>
<evidence type="ECO:0000313" key="3">
    <source>
        <dbReference type="Proteomes" id="UP000027222"/>
    </source>
</evidence>
<evidence type="ECO:0000259" key="1">
    <source>
        <dbReference type="Pfam" id="PF06985"/>
    </source>
</evidence>
<organism evidence="2 3">
    <name type="scientific">Galerina marginata (strain CBS 339.88)</name>
    <dbReference type="NCBI Taxonomy" id="685588"/>
    <lineage>
        <taxon>Eukaryota</taxon>
        <taxon>Fungi</taxon>
        <taxon>Dikarya</taxon>
        <taxon>Basidiomycota</taxon>
        <taxon>Agaricomycotina</taxon>
        <taxon>Agaricomycetes</taxon>
        <taxon>Agaricomycetidae</taxon>
        <taxon>Agaricales</taxon>
        <taxon>Agaricineae</taxon>
        <taxon>Strophariaceae</taxon>
        <taxon>Galerina</taxon>
    </lineage>
</organism>
<sequence>MSTSSEVSFDLARGWLKQCVCSHELCKELGATYALANESPFPTYLVDVEPENPRLCGTKDLPDRPQYLTLSHRWGGSHIFQLTSKNLPSLLTEIHISNLPKTFQDAILITRKLGFQFIWIDSLCIVQDSKEHWETESAIMGDISSCTIAALGATDGDSGCFRIRNPLGFQHCKFQLSADRVAYLEPGKEGRLIDQTGYGQEVEPLHERAWVVQERMLSPRTLHYGTFGLYWECAEETANDRPAMTMTQPSTKYAIHQACTLPLTGELDSNYQEFWTWWSRIISTYNPCGLTYGTDKLVAIAGIVKLVESEIGLHNNPATLIKACHVV</sequence>
<keyword evidence="3" id="KW-1185">Reference proteome</keyword>
<dbReference type="InterPro" id="IPR010730">
    <property type="entry name" value="HET"/>
</dbReference>
<feature type="domain" description="Heterokaryon incompatibility" evidence="1">
    <location>
        <begin position="67"/>
        <end position="214"/>
    </location>
</feature>
<name>A0A067SZR1_GALM3</name>
<evidence type="ECO:0000313" key="2">
    <source>
        <dbReference type="EMBL" id="KDR76420.1"/>
    </source>
</evidence>
<dbReference type="AlphaFoldDB" id="A0A067SZR1"/>
<gene>
    <name evidence="2" type="ORF">GALMADRAFT_246758</name>
</gene>
<dbReference type="STRING" id="685588.A0A067SZR1"/>
<dbReference type="EMBL" id="KL142378">
    <property type="protein sequence ID" value="KDR76420.1"/>
    <property type="molecule type" value="Genomic_DNA"/>
</dbReference>
<dbReference type="Pfam" id="PF06985">
    <property type="entry name" value="HET"/>
    <property type="match status" value="1"/>
</dbReference>
<dbReference type="OrthoDB" id="5125733at2759"/>
<dbReference type="Proteomes" id="UP000027222">
    <property type="component" value="Unassembled WGS sequence"/>
</dbReference>
<reference evidence="3" key="1">
    <citation type="journal article" date="2014" name="Proc. Natl. Acad. Sci. U.S.A.">
        <title>Extensive sampling of basidiomycete genomes demonstrates inadequacy of the white-rot/brown-rot paradigm for wood decay fungi.</title>
        <authorList>
            <person name="Riley R."/>
            <person name="Salamov A.A."/>
            <person name="Brown D.W."/>
            <person name="Nagy L.G."/>
            <person name="Floudas D."/>
            <person name="Held B.W."/>
            <person name="Levasseur A."/>
            <person name="Lombard V."/>
            <person name="Morin E."/>
            <person name="Otillar R."/>
            <person name="Lindquist E.A."/>
            <person name="Sun H."/>
            <person name="LaButti K.M."/>
            <person name="Schmutz J."/>
            <person name="Jabbour D."/>
            <person name="Luo H."/>
            <person name="Baker S.E."/>
            <person name="Pisabarro A.G."/>
            <person name="Walton J.D."/>
            <person name="Blanchette R.A."/>
            <person name="Henrissat B."/>
            <person name="Martin F."/>
            <person name="Cullen D."/>
            <person name="Hibbett D.S."/>
            <person name="Grigoriev I.V."/>
        </authorList>
    </citation>
    <scope>NUCLEOTIDE SEQUENCE [LARGE SCALE GENOMIC DNA]</scope>
    <source>
        <strain evidence="3">CBS 339.88</strain>
    </source>
</reference>
<dbReference type="PANTHER" id="PTHR33112:SF8">
    <property type="entry name" value="HETEROKARYON INCOMPATIBILITY DOMAIN-CONTAINING PROTEIN"/>
    <property type="match status" value="1"/>
</dbReference>
<dbReference type="PANTHER" id="PTHR33112">
    <property type="entry name" value="DOMAIN PROTEIN, PUTATIVE-RELATED"/>
    <property type="match status" value="1"/>
</dbReference>
<proteinExistence type="predicted"/>